<keyword evidence="11 17" id="KW-0808">Transferase</keyword>
<dbReference type="PANTHER" id="PTHR46244:SF3">
    <property type="entry name" value="PHOSPHOENOLPYRUVATE-PROTEIN PHOSPHOTRANSFERASE"/>
    <property type="match status" value="1"/>
</dbReference>
<feature type="binding site" evidence="19">
    <location>
        <begin position="458"/>
        <end position="459"/>
    </location>
    <ligand>
        <name>phosphoenolpyruvate</name>
        <dbReference type="ChEBI" id="CHEBI:58702"/>
    </ligand>
</feature>
<feature type="coiled-coil region" evidence="21">
    <location>
        <begin position="29"/>
        <end position="56"/>
    </location>
</feature>
<keyword evidence="12 17" id="KW-0598">Phosphotransferase system</keyword>
<comment type="catalytic activity">
    <reaction evidence="1 17">
        <text>L-histidyl-[protein] + phosphoenolpyruvate = N(pros)-phospho-L-histidyl-[protein] + pyruvate</text>
        <dbReference type="Rhea" id="RHEA:23880"/>
        <dbReference type="Rhea" id="RHEA-COMP:9745"/>
        <dbReference type="Rhea" id="RHEA-COMP:9746"/>
        <dbReference type="ChEBI" id="CHEBI:15361"/>
        <dbReference type="ChEBI" id="CHEBI:29979"/>
        <dbReference type="ChEBI" id="CHEBI:58702"/>
        <dbReference type="ChEBI" id="CHEBI:64837"/>
        <dbReference type="EC" id="2.7.3.9"/>
    </reaction>
</comment>
<evidence type="ECO:0000256" key="21">
    <source>
        <dbReference type="SAM" id="Coils"/>
    </source>
</evidence>
<comment type="similarity">
    <text evidence="5 17">Belongs to the PEP-utilizing enzyme family.</text>
</comment>
<keyword evidence="8 17" id="KW-0813">Transport</keyword>
<evidence type="ECO:0000256" key="8">
    <source>
        <dbReference type="ARBA" id="ARBA00022448"/>
    </source>
</evidence>
<evidence type="ECO:0000256" key="1">
    <source>
        <dbReference type="ARBA" id="ARBA00000683"/>
    </source>
</evidence>
<dbReference type="Gene3D" id="3.20.20.60">
    <property type="entry name" value="Phosphoenolpyruvate-binding domains"/>
    <property type="match status" value="1"/>
</dbReference>
<dbReference type="Proteomes" id="UP000321199">
    <property type="component" value="Chromosome"/>
</dbReference>
<dbReference type="InterPro" id="IPR036618">
    <property type="entry name" value="PtsI_HPr-bd_sf"/>
</dbReference>
<dbReference type="GO" id="GO:0046872">
    <property type="term" value="F:metal ion binding"/>
    <property type="evidence" value="ECO:0007669"/>
    <property type="project" value="UniProtKB-KW"/>
</dbReference>
<evidence type="ECO:0000256" key="13">
    <source>
        <dbReference type="ARBA" id="ARBA00022723"/>
    </source>
</evidence>
<protein>
    <recommendedName>
        <fullName evidence="7 17">Phosphoenolpyruvate-protein phosphotransferase</fullName>
        <ecNumber evidence="6 17">2.7.3.9</ecNumber>
    </recommendedName>
    <alternativeName>
        <fullName evidence="16 17">Phosphotransferase system, enzyme I</fullName>
    </alternativeName>
</protein>
<dbReference type="InterPro" id="IPR050499">
    <property type="entry name" value="PEP-utilizing_PTS_enzyme"/>
</dbReference>
<dbReference type="KEGG" id="cof:FOZ74_05360"/>
<feature type="domain" description="PEP-utilising enzyme C-terminal" evidence="23">
    <location>
        <begin position="257"/>
        <end position="544"/>
    </location>
</feature>
<evidence type="ECO:0000313" key="26">
    <source>
        <dbReference type="Proteomes" id="UP000321199"/>
    </source>
</evidence>
<feature type="binding site" evidence="19">
    <location>
        <position position="337"/>
    </location>
    <ligand>
        <name>phosphoenolpyruvate</name>
        <dbReference type="ChEBI" id="CHEBI:58702"/>
    </ligand>
</feature>
<keyword evidence="21" id="KW-0175">Coiled coil</keyword>
<proteinExistence type="inferred from homology"/>
<comment type="cofactor">
    <cofactor evidence="2 17 20">
        <name>Mg(2+)</name>
        <dbReference type="ChEBI" id="CHEBI:18420"/>
    </cofactor>
</comment>
<dbReference type="GO" id="GO:0005737">
    <property type="term" value="C:cytoplasm"/>
    <property type="evidence" value="ECO:0007669"/>
    <property type="project" value="UniProtKB-SubCell"/>
</dbReference>
<evidence type="ECO:0000313" key="25">
    <source>
        <dbReference type="EMBL" id="QEA12504.1"/>
    </source>
</evidence>
<sequence length="571" mass="61932">MTVRVHGLAITGGVAQGRAVLVGHSGSQIRRYRVEVAQVDSELERLRNARDAVARELYGLQASLPGDAPVELSAMIDVHLQMLHDEVFKAAIAHWITRHHYNAEWALSAQLDVLVRQFDAMDDPYLRERKADLEQVAERVQQHLRGAAQPVSDIEEGGARILVAQDLSPADLLRYREGAFAGFATDAGALTSHTAIVARSMGIPAVVAVRGISQQVRPDDWLIIDGDAGVVILEPTVEERAAYRERERDQIRCKVELEALASVSARTSDGEAVHLLANIEGPEDVAAALHVGAAGIGLFRSEFLFMGRGADLPSEEGQYHAYRAVVQGMRGLPVTIRTIDIGADKPLDGASHPHADNPALGLRAIRWSLADPEAFRTQLRAILRAAAHGPVSVLFPMIGQLGEIHQVLAQLQLAREELAARADVAGIVRVGAMVEVPAAALLADEFFQYFDFLSIGTNDLIQYTLAIDRTDESVAYLYDPLHPAVLRLIARVIAAGVRSGKEVSVCGEMAGDVALAPLLLGLGLRHFSMQSAQIPLVKQRILRSDATALKEWAERVIAAPQPRLLMDSCPS</sequence>
<evidence type="ECO:0000256" key="6">
    <source>
        <dbReference type="ARBA" id="ARBA00012232"/>
    </source>
</evidence>
<comment type="subcellular location">
    <subcellularLocation>
        <location evidence="4 17">Cytoplasm</location>
    </subcellularLocation>
</comment>
<evidence type="ECO:0000256" key="15">
    <source>
        <dbReference type="ARBA" id="ARBA00022842"/>
    </source>
</evidence>
<feature type="active site" description="Tele-phosphohistidine intermediate" evidence="18">
    <location>
        <position position="193"/>
    </location>
</feature>
<evidence type="ECO:0000256" key="17">
    <source>
        <dbReference type="PIRNR" id="PIRNR000732"/>
    </source>
</evidence>
<dbReference type="SUPFAM" id="SSF51621">
    <property type="entry name" value="Phosphoenolpyruvate/pyruvate domain"/>
    <property type="match status" value="1"/>
</dbReference>
<evidence type="ECO:0000256" key="5">
    <source>
        <dbReference type="ARBA" id="ARBA00007837"/>
    </source>
</evidence>
<dbReference type="InterPro" id="IPR023151">
    <property type="entry name" value="PEP_util_CS"/>
</dbReference>
<keyword evidence="14 17" id="KW-0418">Kinase</keyword>
<dbReference type="AlphaFoldDB" id="A0A5B8RV00"/>
<evidence type="ECO:0000256" key="9">
    <source>
        <dbReference type="ARBA" id="ARBA00022490"/>
    </source>
</evidence>
<dbReference type="OrthoDB" id="9765468at2"/>
<dbReference type="PROSITE" id="PS00370">
    <property type="entry name" value="PEP_ENZYMES_PHOS_SITE"/>
    <property type="match status" value="1"/>
</dbReference>
<keyword evidence="25" id="KW-0670">Pyruvate</keyword>
<dbReference type="InterPro" id="IPR000121">
    <property type="entry name" value="PEP_util_C"/>
</dbReference>
<dbReference type="InterPro" id="IPR018274">
    <property type="entry name" value="PEP_util_AS"/>
</dbReference>
<comment type="function">
    <text evidence="3 17">General (non sugar-specific) component of the phosphoenolpyruvate-dependent sugar phosphotransferase system (sugar PTS). This major carbohydrate active-transport system catalyzes the phosphorylation of incoming sugar substrates concomitantly with their translocation across the cell membrane. Enzyme I transfers the phosphoryl group from phosphoenolpyruvate (PEP) to the phosphoryl carrier protein (HPr).</text>
</comment>
<keyword evidence="10 17" id="KW-0762">Sugar transport</keyword>
<accession>A0A5B8RV00</accession>
<evidence type="ECO:0000256" key="3">
    <source>
        <dbReference type="ARBA" id="ARBA00002728"/>
    </source>
</evidence>
<evidence type="ECO:0000256" key="18">
    <source>
        <dbReference type="PIRSR" id="PIRSR000732-1"/>
    </source>
</evidence>
<dbReference type="InterPro" id="IPR040442">
    <property type="entry name" value="Pyrv_kinase-like_dom_sf"/>
</dbReference>
<dbReference type="SUPFAM" id="SSF47831">
    <property type="entry name" value="Enzyme I of the PEP:sugar phosphotransferase system HPr-binding (sub)domain"/>
    <property type="match status" value="1"/>
</dbReference>
<reference evidence="25 26" key="1">
    <citation type="submission" date="2019-07" db="EMBL/GenBank/DDBJ databases">
        <title>Complete genome sequence of Comamonas sp. NLF 7-7 isolated from livestock.</title>
        <authorList>
            <person name="Kim D.H."/>
            <person name="Kim J.G."/>
        </authorList>
    </citation>
    <scope>NUCLEOTIDE SEQUENCE [LARGE SCALE GENOMIC DNA]</scope>
    <source>
        <strain evidence="25 26">NLF 7-7</strain>
    </source>
</reference>
<dbReference type="GO" id="GO:0008965">
    <property type="term" value="F:phosphoenolpyruvate-protein phosphotransferase activity"/>
    <property type="evidence" value="ECO:0007669"/>
    <property type="project" value="UniProtKB-EC"/>
</dbReference>
<evidence type="ECO:0000256" key="12">
    <source>
        <dbReference type="ARBA" id="ARBA00022683"/>
    </source>
</evidence>
<dbReference type="EMBL" id="CP042344">
    <property type="protein sequence ID" value="QEA12504.1"/>
    <property type="molecule type" value="Genomic_DNA"/>
</dbReference>
<dbReference type="GO" id="GO:0016301">
    <property type="term" value="F:kinase activity"/>
    <property type="evidence" value="ECO:0007669"/>
    <property type="project" value="UniProtKB-KW"/>
</dbReference>
<feature type="active site" description="Proton donor" evidence="18">
    <location>
        <position position="506"/>
    </location>
</feature>
<gene>
    <name evidence="25" type="primary">ptsP</name>
    <name evidence="25" type="ORF">FOZ74_05360</name>
</gene>
<dbReference type="Gene3D" id="3.50.30.10">
    <property type="entry name" value="Phosphohistidine domain"/>
    <property type="match status" value="1"/>
</dbReference>
<name>A0A5B8RV00_9BURK</name>
<dbReference type="Pfam" id="PF00391">
    <property type="entry name" value="PEP-utilizers"/>
    <property type="match status" value="1"/>
</dbReference>
<evidence type="ECO:0000259" key="24">
    <source>
        <dbReference type="Pfam" id="PF05524"/>
    </source>
</evidence>
<feature type="domain" description="Phosphotransferase system enzyme I N-terminal" evidence="24">
    <location>
        <begin position="6"/>
        <end position="129"/>
    </location>
</feature>
<dbReference type="InterPro" id="IPR036637">
    <property type="entry name" value="Phosphohistidine_dom_sf"/>
</dbReference>
<dbReference type="NCBIfam" id="TIGR01417">
    <property type="entry name" value="PTS_I_fam"/>
    <property type="match status" value="1"/>
</dbReference>
<evidence type="ECO:0000256" key="10">
    <source>
        <dbReference type="ARBA" id="ARBA00022597"/>
    </source>
</evidence>
<dbReference type="PANTHER" id="PTHR46244">
    <property type="entry name" value="PHOSPHOENOLPYRUVATE-PROTEIN PHOSPHOTRANSFERASE"/>
    <property type="match status" value="1"/>
</dbReference>
<keyword evidence="15 17" id="KW-0460">Magnesium</keyword>
<evidence type="ECO:0000256" key="2">
    <source>
        <dbReference type="ARBA" id="ARBA00001946"/>
    </source>
</evidence>
<dbReference type="PROSITE" id="PS00742">
    <property type="entry name" value="PEP_ENZYMES_2"/>
    <property type="match status" value="1"/>
</dbReference>
<dbReference type="RefSeq" id="WP_146912100.1">
    <property type="nucleotide sequence ID" value="NZ_CP042344.1"/>
</dbReference>
<keyword evidence="9 17" id="KW-0963">Cytoplasm</keyword>
<dbReference type="PIRSF" id="PIRSF000732">
    <property type="entry name" value="PTS_enzyme_I"/>
    <property type="match status" value="1"/>
</dbReference>
<evidence type="ECO:0000256" key="20">
    <source>
        <dbReference type="PIRSR" id="PIRSR000732-3"/>
    </source>
</evidence>
<evidence type="ECO:0000256" key="4">
    <source>
        <dbReference type="ARBA" id="ARBA00004496"/>
    </source>
</evidence>
<dbReference type="InterPro" id="IPR015813">
    <property type="entry name" value="Pyrv/PenolPyrv_kinase-like_dom"/>
</dbReference>
<feature type="domain" description="PEP-utilising enzyme mobile" evidence="22">
    <location>
        <begin position="160"/>
        <end position="229"/>
    </location>
</feature>
<feature type="binding site" evidence="20">
    <location>
        <position position="435"/>
    </location>
    <ligand>
        <name>Mg(2+)</name>
        <dbReference type="ChEBI" id="CHEBI:18420"/>
    </ligand>
</feature>
<keyword evidence="13 17" id="KW-0479">Metal-binding</keyword>
<evidence type="ECO:0000256" key="16">
    <source>
        <dbReference type="ARBA" id="ARBA00033235"/>
    </source>
</evidence>
<dbReference type="InterPro" id="IPR008731">
    <property type="entry name" value="PTS_EIN"/>
</dbReference>
<dbReference type="GO" id="GO:0009401">
    <property type="term" value="P:phosphoenolpyruvate-dependent sugar phosphotransferase system"/>
    <property type="evidence" value="ECO:0007669"/>
    <property type="project" value="UniProtKB-KW"/>
</dbReference>
<dbReference type="InterPro" id="IPR008279">
    <property type="entry name" value="PEP-util_enz_mobile_dom"/>
</dbReference>
<feature type="binding site" evidence="19">
    <location>
        <position position="300"/>
    </location>
    <ligand>
        <name>phosphoenolpyruvate</name>
        <dbReference type="ChEBI" id="CHEBI:58702"/>
    </ligand>
</feature>
<dbReference type="InterPro" id="IPR024692">
    <property type="entry name" value="PTS_EI"/>
</dbReference>
<dbReference type="EC" id="2.7.3.9" evidence="6 17"/>
<organism evidence="25 26">
    <name type="scientific">Comamonas flocculans</name>
    <dbReference type="NCBI Taxonomy" id="2597701"/>
    <lineage>
        <taxon>Bacteria</taxon>
        <taxon>Pseudomonadati</taxon>
        <taxon>Pseudomonadota</taxon>
        <taxon>Betaproteobacteria</taxon>
        <taxon>Burkholderiales</taxon>
        <taxon>Comamonadaceae</taxon>
        <taxon>Comamonas</taxon>
    </lineage>
</organism>
<dbReference type="Pfam" id="PF05524">
    <property type="entry name" value="PEP-utilisers_N"/>
    <property type="match status" value="1"/>
</dbReference>
<feature type="binding site" evidence="20">
    <location>
        <position position="459"/>
    </location>
    <ligand>
        <name>Mg(2+)</name>
        <dbReference type="ChEBI" id="CHEBI:18420"/>
    </ligand>
</feature>
<dbReference type="Pfam" id="PF02896">
    <property type="entry name" value="PEP-utilizers_C"/>
    <property type="match status" value="1"/>
</dbReference>
<evidence type="ECO:0000259" key="22">
    <source>
        <dbReference type="Pfam" id="PF00391"/>
    </source>
</evidence>
<evidence type="ECO:0000256" key="7">
    <source>
        <dbReference type="ARBA" id="ARBA00016544"/>
    </source>
</evidence>
<evidence type="ECO:0000256" key="11">
    <source>
        <dbReference type="ARBA" id="ARBA00022679"/>
    </source>
</evidence>
<dbReference type="PRINTS" id="PR01736">
    <property type="entry name" value="PHPHTRNFRASE"/>
</dbReference>
<dbReference type="Gene3D" id="1.10.274.10">
    <property type="entry name" value="PtsI, HPr-binding domain"/>
    <property type="match status" value="1"/>
</dbReference>
<evidence type="ECO:0000256" key="14">
    <source>
        <dbReference type="ARBA" id="ARBA00022777"/>
    </source>
</evidence>
<dbReference type="SUPFAM" id="SSF52009">
    <property type="entry name" value="Phosphohistidine domain"/>
    <property type="match status" value="1"/>
</dbReference>
<evidence type="ECO:0000259" key="23">
    <source>
        <dbReference type="Pfam" id="PF02896"/>
    </source>
</evidence>
<feature type="binding site" evidence="19">
    <location>
        <position position="469"/>
    </location>
    <ligand>
        <name>phosphoenolpyruvate</name>
        <dbReference type="ChEBI" id="CHEBI:58702"/>
    </ligand>
</feature>
<evidence type="ECO:0000256" key="19">
    <source>
        <dbReference type="PIRSR" id="PIRSR000732-2"/>
    </source>
</evidence>
<dbReference type="InterPro" id="IPR006318">
    <property type="entry name" value="PTS_EI-like"/>
</dbReference>
<keyword evidence="26" id="KW-1185">Reference proteome</keyword>